<feature type="region of interest" description="Disordered" evidence="16">
    <location>
        <begin position="103"/>
        <end position="133"/>
    </location>
</feature>
<evidence type="ECO:0000256" key="2">
    <source>
        <dbReference type="ARBA" id="ARBA00008001"/>
    </source>
</evidence>
<dbReference type="SMART" id="SM00975">
    <property type="entry name" value="Telomerase_RBD"/>
    <property type="match status" value="1"/>
</dbReference>
<keyword evidence="11 15" id="KW-0695">RNA-directed DNA polymerase</keyword>
<evidence type="ECO:0000256" key="15">
    <source>
        <dbReference type="RuleBase" id="RU365061"/>
    </source>
</evidence>
<dbReference type="EC" id="2.7.7.49" evidence="3 15"/>
<evidence type="ECO:0000256" key="5">
    <source>
        <dbReference type="ARBA" id="ARBA00022454"/>
    </source>
</evidence>
<organism evidence="18 19">
    <name type="scientific">Phomopsis amygdali</name>
    <name type="common">Fusicoccum amygdali</name>
    <dbReference type="NCBI Taxonomy" id="1214568"/>
    <lineage>
        <taxon>Eukaryota</taxon>
        <taxon>Fungi</taxon>
        <taxon>Dikarya</taxon>
        <taxon>Ascomycota</taxon>
        <taxon>Pezizomycotina</taxon>
        <taxon>Sordariomycetes</taxon>
        <taxon>Sordariomycetidae</taxon>
        <taxon>Diaporthales</taxon>
        <taxon>Diaporthaceae</taxon>
        <taxon>Diaporthe</taxon>
    </lineage>
</organism>
<keyword evidence="19" id="KW-1185">Reference proteome</keyword>
<dbReference type="GO" id="GO:0000781">
    <property type="term" value="C:chromosome, telomeric region"/>
    <property type="evidence" value="ECO:0007669"/>
    <property type="project" value="UniProtKB-SubCell"/>
</dbReference>
<feature type="domain" description="Reverse transcriptase" evidence="17">
    <location>
        <begin position="714"/>
        <end position="1042"/>
    </location>
</feature>
<evidence type="ECO:0000256" key="12">
    <source>
        <dbReference type="ARBA" id="ARBA00023128"/>
    </source>
</evidence>
<keyword evidence="10 15" id="KW-0779">Telomere</keyword>
<dbReference type="PANTHER" id="PTHR12066">
    <property type="entry name" value="TELOMERASE REVERSE TRANSCRIPTASE"/>
    <property type="match status" value="1"/>
</dbReference>
<gene>
    <name evidence="18" type="ORF">N8I77_004587</name>
</gene>
<evidence type="ECO:0000256" key="6">
    <source>
        <dbReference type="ARBA" id="ARBA00022679"/>
    </source>
</evidence>
<dbReference type="Pfam" id="PF21399">
    <property type="entry name" value="TERT_C"/>
    <property type="match status" value="1"/>
</dbReference>
<evidence type="ECO:0000256" key="7">
    <source>
        <dbReference type="ARBA" id="ARBA00022695"/>
    </source>
</evidence>
<dbReference type="GO" id="GO:0046872">
    <property type="term" value="F:metal ion binding"/>
    <property type="evidence" value="ECO:0007669"/>
    <property type="project" value="UniProtKB-KW"/>
</dbReference>
<dbReference type="InterPro" id="IPR000477">
    <property type="entry name" value="RT_dom"/>
</dbReference>
<evidence type="ECO:0000259" key="17">
    <source>
        <dbReference type="PROSITE" id="PS50878"/>
    </source>
</evidence>
<protein>
    <recommendedName>
        <fullName evidence="4 15">Telomerase reverse transcriptase</fullName>
        <ecNumber evidence="3 15">2.7.7.49</ecNumber>
    </recommendedName>
    <alternativeName>
        <fullName evidence="15">Telomerase catalytic subunit</fullName>
    </alternativeName>
</protein>
<dbReference type="GO" id="GO:0007004">
    <property type="term" value="P:telomere maintenance via telomerase"/>
    <property type="evidence" value="ECO:0007669"/>
    <property type="project" value="TreeGrafter"/>
</dbReference>
<dbReference type="PRINTS" id="PR01365">
    <property type="entry name" value="TELOMERASERT"/>
</dbReference>
<dbReference type="Pfam" id="PF00078">
    <property type="entry name" value="RVT_1"/>
    <property type="match status" value="1"/>
</dbReference>
<dbReference type="CDD" id="cd01648">
    <property type="entry name" value="TERT"/>
    <property type="match status" value="1"/>
</dbReference>
<comment type="similarity">
    <text evidence="2 15">Belongs to the reverse transcriptase family. Telomerase subfamily.</text>
</comment>
<keyword evidence="12" id="KW-0496">Mitochondrion</keyword>
<keyword evidence="13 15" id="KW-0539">Nucleus</keyword>
<dbReference type="InterPro" id="IPR003545">
    <property type="entry name" value="Telomerase_RT"/>
</dbReference>
<dbReference type="GO" id="GO:0070034">
    <property type="term" value="F:telomerase RNA binding"/>
    <property type="evidence" value="ECO:0007669"/>
    <property type="project" value="TreeGrafter"/>
</dbReference>
<dbReference type="InterPro" id="IPR049139">
    <property type="entry name" value="TERT_C"/>
</dbReference>
<dbReference type="Pfam" id="PF12009">
    <property type="entry name" value="Telomerase_RBD"/>
    <property type="match status" value="1"/>
</dbReference>
<evidence type="ECO:0000313" key="18">
    <source>
        <dbReference type="EMBL" id="KAK2611224.1"/>
    </source>
</evidence>
<dbReference type="GO" id="GO:0005739">
    <property type="term" value="C:mitochondrion"/>
    <property type="evidence" value="ECO:0007669"/>
    <property type="project" value="UniProtKB-SubCell"/>
</dbReference>
<evidence type="ECO:0000256" key="16">
    <source>
        <dbReference type="SAM" id="MobiDB-lite"/>
    </source>
</evidence>
<feature type="region of interest" description="Disordered" evidence="16">
    <location>
        <begin position="490"/>
        <end position="536"/>
    </location>
</feature>
<name>A0AAD9SMD5_PHOAM</name>
<dbReference type="InterPro" id="IPR043502">
    <property type="entry name" value="DNA/RNA_pol_sf"/>
</dbReference>
<keyword evidence="5 15" id="KW-0158">Chromosome</keyword>
<dbReference type="Pfam" id="PF06985">
    <property type="entry name" value="HET"/>
    <property type="match status" value="1"/>
</dbReference>
<dbReference type="InterPro" id="IPR021891">
    <property type="entry name" value="Telomerase_RBD"/>
</dbReference>
<dbReference type="EMBL" id="JAUJFL010000002">
    <property type="protein sequence ID" value="KAK2611224.1"/>
    <property type="molecule type" value="Genomic_DNA"/>
</dbReference>
<keyword evidence="8 15" id="KW-0479">Metal-binding</keyword>
<feature type="region of interest" description="Disordered" evidence="16">
    <location>
        <begin position="1"/>
        <end position="56"/>
    </location>
</feature>
<proteinExistence type="inferred from homology"/>
<evidence type="ECO:0000256" key="11">
    <source>
        <dbReference type="ARBA" id="ARBA00022918"/>
    </source>
</evidence>
<dbReference type="Gene3D" id="3.30.70.2630">
    <property type="match status" value="1"/>
</dbReference>
<accession>A0AAD9SMD5</accession>
<dbReference type="Gene3D" id="1.10.357.90">
    <property type="match status" value="1"/>
</dbReference>
<dbReference type="GO" id="GO:0000333">
    <property type="term" value="C:telomerase catalytic core complex"/>
    <property type="evidence" value="ECO:0007669"/>
    <property type="project" value="TreeGrafter"/>
</dbReference>
<dbReference type="Proteomes" id="UP001265746">
    <property type="component" value="Unassembled WGS sequence"/>
</dbReference>
<keyword evidence="6 15" id="KW-0808">Transferase</keyword>
<comment type="caution">
    <text evidence="18">The sequence shown here is derived from an EMBL/GenBank/DDBJ whole genome shotgun (WGS) entry which is preliminary data.</text>
</comment>
<comment type="subcellular location">
    <subcellularLocation>
        <location evidence="1">Mitochondrion</location>
    </subcellularLocation>
    <subcellularLocation>
        <location evidence="15">Nucleus</location>
    </subcellularLocation>
    <subcellularLocation>
        <location evidence="15">Chromosome</location>
        <location evidence="15">Telomere</location>
    </subcellularLocation>
</comment>
<reference evidence="18" key="1">
    <citation type="submission" date="2023-06" db="EMBL/GenBank/DDBJ databases">
        <authorList>
            <person name="Noh H."/>
        </authorList>
    </citation>
    <scope>NUCLEOTIDE SEQUENCE</scope>
    <source>
        <strain evidence="18">DUCC20226</strain>
    </source>
</reference>
<evidence type="ECO:0000313" key="19">
    <source>
        <dbReference type="Proteomes" id="UP001265746"/>
    </source>
</evidence>
<evidence type="ECO:0000256" key="8">
    <source>
        <dbReference type="ARBA" id="ARBA00022723"/>
    </source>
</evidence>
<evidence type="ECO:0000256" key="13">
    <source>
        <dbReference type="ARBA" id="ARBA00023242"/>
    </source>
</evidence>
<keyword evidence="9 15" id="KW-0460">Magnesium</keyword>
<evidence type="ECO:0000256" key="14">
    <source>
        <dbReference type="ARBA" id="ARBA00048173"/>
    </source>
</evidence>
<evidence type="ECO:0000256" key="1">
    <source>
        <dbReference type="ARBA" id="ARBA00004173"/>
    </source>
</evidence>
<comment type="function">
    <text evidence="15">Telomerase is a ribonucleoprotein enzyme essential for the replication of chromosome termini in most eukaryotes. It elongates telomeres. It is a reverse transcriptase that adds simple sequence repeats to chromosome ends by copying a template sequence within the RNA component of the enzyme.</text>
</comment>
<dbReference type="InterPro" id="IPR010730">
    <property type="entry name" value="HET"/>
</dbReference>
<dbReference type="GO" id="GO:0003720">
    <property type="term" value="F:telomerase activity"/>
    <property type="evidence" value="ECO:0007669"/>
    <property type="project" value="InterPro"/>
</dbReference>
<dbReference type="PROSITE" id="PS50878">
    <property type="entry name" value="RT_POL"/>
    <property type="match status" value="1"/>
</dbReference>
<dbReference type="GO" id="GO:0042162">
    <property type="term" value="F:telomeric DNA binding"/>
    <property type="evidence" value="ECO:0007669"/>
    <property type="project" value="TreeGrafter"/>
</dbReference>
<feature type="compositionally biased region" description="Low complexity" evidence="16">
    <location>
        <begin position="524"/>
        <end position="536"/>
    </location>
</feature>
<evidence type="ECO:0000256" key="10">
    <source>
        <dbReference type="ARBA" id="ARBA00022895"/>
    </source>
</evidence>
<evidence type="ECO:0000256" key="9">
    <source>
        <dbReference type="ARBA" id="ARBA00022842"/>
    </source>
</evidence>
<feature type="compositionally biased region" description="Basic and acidic residues" evidence="16">
    <location>
        <begin position="9"/>
        <end position="23"/>
    </location>
</feature>
<dbReference type="SUPFAM" id="SSF56672">
    <property type="entry name" value="DNA/RNA polymerases"/>
    <property type="match status" value="1"/>
</dbReference>
<comment type="catalytic activity">
    <reaction evidence="14 15">
        <text>DNA(n) + a 2'-deoxyribonucleoside 5'-triphosphate = DNA(n+1) + diphosphate</text>
        <dbReference type="Rhea" id="RHEA:22508"/>
        <dbReference type="Rhea" id="RHEA-COMP:17339"/>
        <dbReference type="Rhea" id="RHEA-COMP:17340"/>
        <dbReference type="ChEBI" id="CHEBI:33019"/>
        <dbReference type="ChEBI" id="CHEBI:61560"/>
        <dbReference type="ChEBI" id="CHEBI:173112"/>
        <dbReference type="EC" id="2.7.7.49"/>
    </reaction>
</comment>
<evidence type="ECO:0000256" key="4">
    <source>
        <dbReference type="ARBA" id="ARBA00016182"/>
    </source>
</evidence>
<sequence>MQASTSRPGKVDKMPSRTDEAHGAKQGSKRKRKREREKEREPGQDTPSGVSSHDRRVKQLRKGVDESLQPSDAVKHTLLAQYYPTILTLRQYVLCSLPASSKTRRKKISAVGKPDHSVAENTGAGVQESEKDPDDIHASVARLLDTTLVGTHGNPSPFGGEKSDSRLQRWIDYSQKGDDSHVTLSDGVAGAVHCQTEIVDFIIWLLFSRETLPSARPHHLLCDGFRKQIGPRQQQCSVQGLYSVYPNERVAALKQSPWPQLLSLLGKAGEGMMINMLLDCSIFLPIEAGQSNYYQLSGSPIFESEPILSQVVQRPVEVAGETTAFERKPTEIHFVRSRMLYARATLNARGLVRFGLRHIHALNRFPILHSSEDSPASQGGNRNKSSYPGIDNTLRMMMYIFPRQFGLHNAFTSHVDSTQTAQKFQDYTLREEEILKKFRKKEGCIDSLDVRIPKRLRGRLEHLVRRLQTLHARCSYVELLQHHCPVHRNTSDAHASRHRGGAKTASATSKLSGKAPRDRKKFRSTPSTSPLKTSSVTELATPISNVSAFCQAVLSKIIPHEFWGHGDVQAHNRGKLLKTVDKFIKLRRFETMSLHEVMQGLKVGKFKACRSYLIPNHKLSSSKVTQIEWLEPCGPNNRKCSLTDFRKRSEILYEFLYYIFDSILIPLVRSNFYVTESNVYRNRVFFFRHDIWRSVAEPAMAELKVNLFEEVKLDEALKKLDSRRLGYSQIRLLPKQTSVRPITNLRRRMLMTKDKKVLGQSINTVMGPAYSMLKLETALHGSRLGSAMFSVGDIYKRIDTFKQRLGHSNVPLYFAKLDVRAAFDTIPQAAVVSLMRSVPSQRRYDMVRHVEMQSNESGILAKSKVTKRWHTSAKAEADKSTFLQMIARGAIPSKKNAVYVDSVFRKSHSTHDLLALIDSHIQENLVKIGKKFYRQKNGIPQGSVISSVLCNYFYADLEKKELQFLQVEDCLLLRLIDDFLLITTNKNKASDFVGVMRQGMPEYGVEISPSKTLVNFDMSVDGVPVPKIQKNCRTFPYCGIQIDCQTLEITKDRGLNSGALIRDPTISNSLTVEFTRHPGQNFGRKLINSFKIQSNIMFYDTRYNTLSTVLRNLYEAFTESATKAWAYLKCLPAEKQPGPQLIIVSISKLFEVAHLLLTSPSRKLKYPEYECKVSQVQVRAIGLQAFQVVLGRKQARFGVVLRWLNEQAARLRMNGKARSKMNSCIAPLCQSCLCLLRQVNDTISNPSQGLDPSPQQKAGHVQSLCFTQTILKEVASSASAGCRICSMALAQARNGQFTVLRWAKDDDDDEEDEDDTPWPGDNLMGRMDTGFLLSRPFEDDGLVSIRFYLEFRDKPKVVFGTLDEVLWLSPPGPGPGPTATKLVAAHDESVHSTKNFRQIKQWLAHCDQNHPDCGLAPARDGLAFTPSRLIDVGSADDSWVRLISNTENIRGERYTTLSYCWGGAQSLKLMCSNIRHFEEGFPLDDLPKTIREAAQVTQDIGVRYLWVDSICIMQDSVDDWESEAVRMSDVYGCSYCTIMATESRNSDEGLFRPRVDSVVRPTWYEIWYEDEATPSVFMKEMSIEAEGEVSFYTKRLDDAPAANRAWIFQEHVLSRRVIHFTYDQLMWECQSTVTCESFPEGFSENGVINDSYLWIPKLKPTGHMTATLKAISAMLRWANYVEAYSHRKMSVPGDKLVAIGGIARRLAEIHGLDHSDYAAGLWKHNMPSCLLWTSSSTFSKDTPKSWHNTLAPSWSWAAIGGSVQYARSHVQDPARKSLVEVLDVQIKYVDRQIFGQAVSGTIKLSGRLISVFKPAWKNRGDSSHRSAKYKDPKYALLWAGQLARDVAFDANQGPITISWDVYGVAEEVLCMRDKLRGTYGLPIFYNAGARSLFGLLLLATDRRGEYRRLGLFREWIDPPDPERFYGEEGEGETGEWLDDFYDSGCFGGEIRAEDLHLYTDDESIILV</sequence>
<dbReference type="PANTHER" id="PTHR12066:SF0">
    <property type="entry name" value="TELOMERASE REVERSE TRANSCRIPTASE"/>
    <property type="match status" value="1"/>
</dbReference>
<evidence type="ECO:0000256" key="3">
    <source>
        <dbReference type="ARBA" id="ARBA00012493"/>
    </source>
</evidence>
<dbReference type="Gene3D" id="1.10.132.70">
    <property type="match status" value="1"/>
</dbReference>
<keyword evidence="7 15" id="KW-0548">Nucleotidyltransferase</keyword>